<evidence type="ECO:0000313" key="6">
    <source>
        <dbReference type="Proteomes" id="UP000007801"/>
    </source>
</evidence>
<dbReference type="HOGENOM" id="CLU_012381_1_0_1"/>
<dbReference type="InterPro" id="IPR045151">
    <property type="entry name" value="DCAF8"/>
</dbReference>
<dbReference type="GeneID" id="6507462"/>
<dbReference type="Pfam" id="PF00400">
    <property type="entry name" value="WD40"/>
    <property type="match status" value="2"/>
</dbReference>
<dbReference type="FunCoup" id="B3M7B0">
    <property type="interactions" value="1055"/>
</dbReference>
<dbReference type="STRING" id="7217.B3M7B0"/>
<dbReference type="InterPro" id="IPR036322">
    <property type="entry name" value="WD40_repeat_dom_sf"/>
</dbReference>
<protein>
    <submittedName>
        <fullName evidence="5">Uncharacterized protein</fullName>
    </submittedName>
</protein>
<dbReference type="Gene3D" id="2.130.10.10">
    <property type="entry name" value="YVTN repeat-like/Quinoprotein amine dehydrogenase"/>
    <property type="match status" value="1"/>
</dbReference>
<accession>B3M7B0</accession>
<dbReference type="OrthoDB" id="4869960at2759"/>
<dbReference type="InParanoid" id="B3M7B0"/>
<dbReference type="EMBL" id="CH902618">
    <property type="protein sequence ID" value="EDV38771.2"/>
    <property type="molecule type" value="Genomic_DNA"/>
</dbReference>
<feature type="compositionally biased region" description="Low complexity" evidence="4">
    <location>
        <begin position="50"/>
        <end position="66"/>
    </location>
</feature>
<sequence>MDVDEEQAEGRTASACKRQKRNDSLDSGDSGGLGESIQVGVEKSASANESAISTTTVASAASNNNNGEGKSMEKENLSEGVVEEKPPGDQAIGPEEQDDQQVPSFLECQLSPESASAVLANNQKIHFPSCTNNAIDSDDDAVEPLEQEQQEEEQAEEQFIPPPRLIRRSRFNIEVLSSLTDSDSNSSFETQRNDSDHGEAAVAEAGDPMDQEQEQEVPALLDASSDDSSSSHTEDFFPPYSSDLSSSEDDDEDEHEHFDANQQLNIENSVTDVMCKCKPAYTWNCAQELMHREHNITNRIDWRGGQTSVESFGRGYYASRQMVEQLTQLSSLSQHAGCVNCLNFNRSGDLICSGSDDLKIIVWDWANDKAVHSFRSGHNMNIFQAKFIDSVGCLDIVTASRDGQVRRAVIPPSGGLTKPERLYSHVDSVHKIVVVPHSRHEVMSAGEDSAVKHFDLRTSTTSSTMLRVVTQDPNERSRRVRLFSIAHHPFAPEFMVSGSDEKLRIYDKRKLTEPVHEMTPREVKDTKITQITCAVYNYSGSEILASYSDDWIYLFDSRNYTDGETLHSYRGHVNSRTIKGVNFFGPRSEYIVSGSDCGHIFVWDKNTESIINFMKGDHAGVVNCLEPHPWMPVLATSGLEHDVKIWAPNGSEDDTSKTDILKRTLKRNFERNINDTENFDINQFQNFIRHFISSPVSRGTRRRAPRSANSSSAAGAEQQERQPRDSSSTSSTPSPFSNATSQRRSSDSSDDTNEVDAAAALDTLPCRTQ</sequence>
<keyword evidence="1 3" id="KW-0853">WD repeat</keyword>
<dbReference type="AlphaFoldDB" id="B3M7B0"/>
<reference evidence="5 6" key="1">
    <citation type="journal article" date="2007" name="Nature">
        <title>Evolution of genes and genomes on the Drosophila phylogeny.</title>
        <authorList>
            <consortium name="Drosophila 12 Genomes Consortium"/>
            <person name="Clark A.G."/>
            <person name="Eisen M.B."/>
            <person name="Smith D.R."/>
            <person name="Bergman C.M."/>
            <person name="Oliver B."/>
            <person name="Markow T.A."/>
            <person name="Kaufman T.C."/>
            <person name="Kellis M."/>
            <person name="Gelbart W."/>
            <person name="Iyer V.N."/>
            <person name="Pollard D.A."/>
            <person name="Sackton T.B."/>
            <person name="Larracuente A.M."/>
            <person name="Singh N.D."/>
            <person name="Abad J.P."/>
            <person name="Abt D.N."/>
            <person name="Adryan B."/>
            <person name="Aguade M."/>
            <person name="Akashi H."/>
            <person name="Anderson W.W."/>
            <person name="Aquadro C.F."/>
            <person name="Ardell D.H."/>
            <person name="Arguello R."/>
            <person name="Artieri C.G."/>
            <person name="Barbash D.A."/>
            <person name="Barker D."/>
            <person name="Barsanti P."/>
            <person name="Batterham P."/>
            <person name="Batzoglou S."/>
            <person name="Begun D."/>
            <person name="Bhutkar A."/>
            <person name="Blanco E."/>
            <person name="Bosak S.A."/>
            <person name="Bradley R.K."/>
            <person name="Brand A.D."/>
            <person name="Brent M.R."/>
            <person name="Brooks A.N."/>
            <person name="Brown R.H."/>
            <person name="Butlin R.K."/>
            <person name="Caggese C."/>
            <person name="Calvi B.R."/>
            <person name="Bernardo de Carvalho A."/>
            <person name="Caspi A."/>
            <person name="Castrezana S."/>
            <person name="Celniker S.E."/>
            <person name="Chang J.L."/>
            <person name="Chapple C."/>
            <person name="Chatterji S."/>
            <person name="Chinwalla A."/>
            <person name="Civetta A."/>
            <person name="Clifton S.W."/>
            <person name="Comeron J.M."/>
            <person name="Costello J.C."/>
            <person name="Coyne J.A."/>
            <person name="Daub J."/>
            <person name="David R.G."/>
            <person name="Delcher A.L."/>
            <person name="Delehaunty K."/>
            <person name="Do C.B."/>
            <person name="Ebling H."/>
            <person name="Edwards K."/>
            <person name="Eickbush T."/>
            <person name="Evans J.D."/>
            <person name="Filipski A."/>
            <person name="Findeiss S."/>
            <person name="Freyhult E."/>
            <person name="Fulton L."/>
            <person name="Fulton R."/>
            <person name="Garcia A.C."/>
            <person name="Gardiner A."/>
            <person name="Garfield D.A."/>
            <person name="Garvin B.E."/>
            <person name="Gibson G."/>
            <person name="Gilbert D."/>
            <person name="Gnerre S."/>
            <person name="Godfrey J."/>
            <person name="Good R."/>
            <person name="Gotea V."/>
            <person name="Gravely B."/>
            <person name="Greenberg A.J."/>
            <person name="Griffiths-Jones S."/>
            <person name="Gross S."/>
            <person name="Guigo R."/>
            <person name="Gustafson E.A."/>
            <person name="Haerty W."/>
            <person name="Hahn M.W."/>
            <person name="Halligan D.L."/>
            <person name="Halpern A.L."/>
            <person name="Halter G.M."/>
            <person name="Han M.V."/>
            <person name="Heger A."/>
            <person name="Hillier L."/>
            <person name="Hinrichs A.S."/>
            <person name="Holmes I."/>
            <person name="Hoskins R.A."/>
            <person name="Hubisz M.J."/>
            <person name="Hultmark D."/>
            <person name="Huntley M.A."/>
            <person name="Jaffe D.B."/>
            <person name="Jagadeeshan S."/>
            <person name="Jeck W.R."/>
            <person name="Johnson J."/>
            <person name="Jones C.D."/>
            <person name="Jordan W.C."/>
            <person name="Karpen G.H."/>
            <person name="Kataoka E."/>
            <person name="Keightley P.D."/>
            <person name="Kheradpour P."/>
            <person name="Kirkness E.F."/>
            <person name="Koerich L.B."/>
            <person name="Kristiansen K."/>
            <person name="Kudrna D."/>
            <person name="Kulathinal R.J."/>
            <person name="Kumar S."/>
            <person name="Kwok R."/>
            <person name="Lander E."/>
            <person name="Langley C.H."/>
            <person name="Lapoint R."/>
            <person name="Lazzaro B.P."/>
            <person name="Lee S.J."/>
            <person name="Levesque L."/>
            <person name="Li R."/>
            <person name="Lin C.F."/>
            <person name="Lin M.F."/>
            <person name="Lindblad-Toh K."/>
            <person name="Llopart A."/>
            <person name="Long M."/>
            <person name="Low L."/>
            <person name="Lozovsky E."/>
            <person name="Lu J."/>
            <person name="Luo M."/>
            <person name="Machado C.A."/>
            <person name="Makalowski W."/>
            <person name="Marzo M."/>
            <person name="Matsuda M."/>
            <person name="Matzkin L."/>
            <person name="McAllister B."/>
            <person name="McBride C.S."/>
            <person name="McKernan B."/>
            <person name="McKernan K."/>
            <person name="Mendez-Lago M."/>
            <person name="Minx P."/>
            <person name="Mollenhauer M.U."/>
            <person name="Montooth K."/>
            <person name="Mount S.M."/>
            <person name="Mu X."/>
            <person name="Myers E."/>
            <person name="Negre B."/>
            <person name="Newfeld S."/>
            <person name="Nielsen R."/>
            <person name="Noor M.A."/>
            <person name="O'Grady P."/>
            <person name="Pachter L."/>
            <person name="Papaceit M."/>
            <person name="Parisi M.J."/>
            <person name="Parisi M."/>
            <person name="Parts L."/>
            <person name="Pedersen J.S."/>
            <person name="Pesole G."/>
            <person name="Phillippy A.M."/>
            <person name="Ponting C.P."/>
            <person name="Pop M."/>
            <person name="Porcelli D."/>
            <person name="Powell J.R."/>
            <person name="Prohaska S."/>
            <person name="Pruitt K."/>
            <person name="Puig M."/>
            <person name="Quesneville H."/>
            <person name="Ram K.R."/>
            <person name="Rand D."/>
            <person name="Rasmussen M.D."/>
            <person name="Reed L.K."/>
            <person name="Reenan R."/>
            <person name="Reily A."/>
            <person name="Remington K.A."/>
            <person name="Rieger T.T."/>
            <person name="Ritchie M.G."/>
            <person name="Robin C."/>
            <person name="Rogers Y.H."/>
            <person name="Rohde C."/>
            <person name="Rozas J."/>
            <person name="Rubenfield M.J."/>
            <person name="Ruiz A."/>
            <person name="Russo S."/>
            <person name="Salzberg S.L."/>
            <person name="Sanchez-Gracia A."/>
            <person name="Saranga D.J."/>
            <person name="Sato H."/>
            <person name="Schaeffer S.W."/>
            <person name="Schatz M.C."/>
            <person name="Schlenke T."/>
            <person name="Schwartz R."/>
            <person name="Segarra C."/>
            <person name="Singh R.S."/>
            <person name="Sirot L."/>
            <person name="Sirota M."/>
            <person name="Sisneros N.B."/>
            <person name="Smith C.D."/>
            <person name="Smith T.F."/>
            <person name="Spieth J."/>
            <person name="Stage D.E."/>
            <person name="Stark A."/>
            <person name="Stephan W."/>
            <person name="Strausberg R.L."/>
            <person name="Strempel S."/>
            <person name="Sturgill D."/>
            <person name="Sutton G."/>
            <person name="Sutton G.G."/>
            <person name="Tao W."/>
            <person name="Teichmann S."/>
            <person name="Tobari Y.N."/>
            <person name="Tomimura Y."/>
            <person name="Tsolas J.M."/>
            <person name="Valente V.L."/>
            <person name="Venter E."/>
            <person name="Venter J.C."/>
            <person name="Vicario S."/>
            <person name="Vieira F.G."/>
            <person name="Vilella A.J."/>
            <person name="Villasante A."/>
            <person name="Walenz B."/>
            <person name="Wang J."/>
            <person name="Wasserman M."/>
            <person name="Watts T."/>
            <person name="Wilson D."/>
            <person name="Wilson R.K."/>
            <person name="Wing R.A."/>
            <person name="Wolfner M.F."/>
            <person name="Wong A."/>
            <person name="Wong G.K."/>
            <person name="Wu C.I."/>
            <person name="Wu G."/>
            <person name="Yamamoto D."/>
            <person name="Yang H.P."/>
            <person name="Yang S.P."/>
            <person name="Yorke J.A."/>
            <person name="Yoshida K."/>
            <person name="Zdobnov E."/>
            <person name="Zhang P."/>
            <person name="Zhang Y."/>
            <person name="Zimin A.V."/>
            <person name="Baldwin J."/>
            <person name="Abdouelleil A."/>
            <person name="Abdulkadir J."/>
            <person name="Abebe A."/>
            <person name="Abera B."/>
            <person name="Abreu J."/>
            <person name="Acer S.C."/>
            <person name="Aftuck L."/>
            <person name="Alexander A."/>
            <person name="An P."/>
            <person name="Anderson E."/>
            <person name="Anderson S."/>
            <person name="Arachi H."/>
            <person name="Azer M."/>
            <person name="Bachantsang P."/>
            <person name="Barry A."/>
            <person name="Bayul T."/>
            <person name="Berlin A."/>
            <person name="Bessette D."/>
            <person name="Bloom T."/>
            <person name="Blye J."/>
            <person name="Boguslavskiy L."/>
            <person name="Bonnet C."/>
            <person name="Boukhgalter B."/>
            <person name="Bourzgui I."/>
            <person name="Brown A."/>
            <person name="Cahill P."/>
            <person name="Channer S."/>
            <person name="Cheshatsang Y."/>
            <person name="Chuda L."/>
            <person name="Citroen M."/>
            <person name="Collymore A."/>
            <person name="Cooke P."/>
            <person name="Costello M."/>
            <person name="D'Aco K."/>
            <person name="Daza R."/>
            <person name="De Haan G."/>
            <person name="DeGray S."/>
            <person name="DeMaso C."/>
            <person name="Dhargay N."/>
            <person name="Dooley K."/>
            <person name="Dooley E."/>
            <person name="Doricent M."/>
            <person name="Dorje P."/>
            <person name="Dorjee K."/>
            <person name="Dupes A."/>
            <person name="Elong R."/>
            <person name="Falk J."/>
            <person name="Farina A."/>
            <person name="Faro S."/>
            <person name="Ferguson D."/>
            <person name="Fisher S."/>
            <person name="Foley C.D."/>
            <person name="Franke A."/>
            <person name="Friedrich D."/>
            <person name="Gadbois L."/>
            <person name="Gearin G."/>
            <person name="Gearin C.R."/>
            <person name="Giannoukos G."/>
            <person name="Goode T."/>
            <person name="Graham J."/>
            <person name="Grandbois E."/>
            <person name="Grewal S."/>
            <person name="Gyaltsen K."/>
            <person name="Hafez N."/>
            <person name="Hagos B."/>
            <person name="Hall J."/>
            <person name="Henson C."/>
            <person name="Hollinger A."/>
            <person name="Honan T."/>
            <person name="Huard M.D."/>
            <person name="Hughes L."/>
            <person name="Hurhula B."/>
            <person name="Husby M.E."/>
            <person name="Kamat A."/>
            <person name="Kanga B."/>
            <person name="Kashin S."/>
            <person name="Khazanovich D."/>
            <person name="Kisner P."/>
            <person name="Lance K."/>
            <person name="Lara M."/>
            <person name="Lee W."/>
            <person name="Lennon N."/>
            <person name="Letendre F."/>
            <person name="LeVine R."/>
            <person name="Lipovsky A."/>
            <person name="Liu X."/>
            <person name="Liu J."/>
            <person name="Liu S."/>
            <person name="Lokyitsang T."/>
            <person name="Lokyitsang Y."/>
            <person name="Lubonja R."/>
            <person name="Lui A."/>
            <person name="MacDonald P."/>
            <person name="Magnisalis V."/>
            <person name="Maru K."/>
            <person name="Matthews C."/>
            <person name="McCusker W."/>
            <person name="McDonough S."/>
            <person name="Mehta T."/>
            <person name="Meldrim J."/>
            <person name="Meneus L."/>
            <person name="Mihai O."/>
            <person name="Mihalev A."/>
            <person name="Mihova T."/>
            <person name="Mittelman R."/>
            <person name="Mlenga V."/>
            <person name="Montmayeur A."/>
            <person name="Mulrain L."/>
            <person name="Navidi A."/>
            <person name="Naylor J."/>
            <person name="Negash T."/>
            <person name="Nguyen T."/>
            <person name="Nguyen N."/>
            <person name="Nicol R."/>
            <person name="Norbu C."/>
            <person name="Norbu N."/>
            <person name="Novod N."/>
            <person name="O'Neill B."/>
            <person name="Osman S."/>
            <person name="Markiewicz E."/>
            <person name="Oyono O.L."/>
            <person name="Patti C."/>
            <person name="Phunkhang P."/>
            <person name="Pierre F."/>
            <person name="Priest M."/>
            <person name="Raghuraman S."/>
            <person name="Rege F."/>
            <person name="Reyes R."/>
            <person name="Rise C."/>
            <person name="Rogov P."/>
            <person name="Ross K."/>
            <person name="Ryan E."/>
            <person name="Settipalli S."/>
            <person name="Shea T."/>
            <person name="Sherpa N."/>
            <person name="Shi L."/>
            <person name="Shih D."/>
            <person name="Sparrow T."/>
            <person name="Spaulding J."/>
            <person name="Stalker J."/>
            <person name="Stange-Thomann N."/>
            <person name="Stavropoulos S."/>
            <person name="Stone C."/>
            <person name="Strader C."/>
            <person name="Tesfaye S."/>
            <person name="Thomson T."/>
            <person name="Thoulutsang Y."/>
            <person name="Thoulutsang D."/>
            <person name="Topham K."/>
            <person name="Topping I."/>
            <person name="Tsamla T."/>
            <person name="Vassiliev H."/>
            <person name="Vo A."/>
            <person name="Wangchuk T."/>
            <person name="Wangdi T."/>
            <person name="Weiand M."/>
            <person name="Wilkinson J."/>
            <person name="Wilson A."/>
            <person name="Yadav S."/>
            <person name="Young G."/>
            <person name="Yu Q."/>
            <person name="Zembek L."/>
            <person name="Zhong D."/>
            <person name="Zimmer A."/>
            <person name="Zwirko Z."/>
            <person name="Jaffe D.B."/>
            <person name="Alvarez P."/>
            <person name="Brockman W."/>
            <person name="Butler J."/>
            <person name="Chin C."/>
            <person name="Gnerre S."/>
            <person name="Grabherr M."/>
            <person name="Kleber M."/>
            <person name="Mauceli E."/>
            <person name="MacCallum I."/>
        </authorList>
    </citation>
    <scope>NUCLEOTIDE SEQUENCE [LARGE SCALE GENOMIC DNA]</scope>
    <source>
        <strain evidence="6">Tucson 14024-0371.13</strain>
    </source>
</reference>
<gene>
    <name evidence="5" type="primary">Dana\GF24833</name>
    <name evidence="5" type="synonym">dana_GLEANR_9525</name>
    <name evidence="5" type="ORF">GF24833</name>
</gene>
<dbReference type="InterPro" id="IPR001680">
    <property type="entry name" value="WD40_rpt"/>
</dbReference>
<evidence type="ECO:0000256" key="4">
    <source>
        <dbReference type="SAM" id="MobiDB-lite"/>
    </source>
</evidence>
<proteinExistence type="predicted"/>
<feature type="repeat" description="WD" evidence="3">
    <location>
        <begin position="332"/>
        <end position="373"/>
    </location>
</feature>
<feature type="region of interest" description="Disordered" evidence="4">
    <location>
        <begin position="1"/>
        <end position="103"/>
    </location>
</feature>
<dbReference type="InterPro" id="IPR015943">
    <property type="entry name" value="WD40/YVTN_repeat-like_dom_sf"/>
</dbReference>
<dbReference type="PANTHER" id="PTHR15574">
    <property type="entry name" value="WD REPEAT DOMAIN-CONTAINING FAMILY"/>
    <property type="match status" value="1"/>
</dbReference>
<dbReference type="PANTHER" id="PTHR15574:SF21">
    <property type="entry name" value="DDB1- AND CUL4-ASSOCIATED FACTOR 8"/>
    <property type="match status" value="1"/>
</dbReference>
<dbReference type="Proteomes" id="UP000007801">
    <property type="component" value="Unassembled WGS sequence"/>
</dbReference>
<dbReference type="GO" id="GO:0080008">
    <property type="term" value="C:Cul4-RING E3 ubiquitin ligase complex"/>
    <property type="evidence" value="ECO:0007669"/>
    <property type="project" value="TreeGrafter"/>
</dbReference>
<feature type="compositionally biased region" description="Low complexity" evidence="4">
    <location>
        <begin position="726"/>
        <end position="741"/>
    </location>
</feature>
<evidence type="ECO:0000256" key="3">
    <source>
        <dbReference type="PROSITE-ProRule" id="PRU00221"/>
    </source>
</evidence>
<dbReference type="KEGG" id="dan:6507462"/>
<dbReference type="SUPFAM" id="SSF50978">
    <property type="entry name" value="WD40 repeat-like"/>
    <property type="match status" value="1"/>
</dbReference>
<feature type="region of interest" description="Disordered" evidence="4">
    <location>
        <begin position="179"/>
        <end position="260"/>
    </location>
</feature>
<feature type="compositionally biased region" description="Basic and acidic residues" evidence="4">
    <location>
        <begin position="70"/>
        <end position="87"/>
    </location>
</feature>
<organism evidence="5 6">
    <name type="scientific">Drosophila ananassae</name>
    <name type="common">Fruit fly</name>
    <dbReference type="NCBI Taxonomy" id="7217"/>
    <lineage>
        <taxon>Eukaryota</taxon>
        <taxon>Metazoa</taxon>
        <taxon>Ecdysozoa</taxon>
        <taxon>Arthropoda</taxon>
        <taxon>Hexapoda</taxon>
        <taxon>Insecta</taxon>
        <taxon>Pterygota</taxon>
        <taxon>Neoptera</taxon>
        <taxon>Endopterygota</taxon>
        <taxon>Diptera</taxon>
        <taxon>Brachycera</taxon>
        <taxon>Muscomorpha</taxon>
        <taxon>Ephydroidea</taxon>
        <taxon>Drosophilidae</taxon>
        <taxon>Drosophila</taxon>
        <taxon>Sophophora</taxon>
    </lineage>
</organism>
<dbReference type="SMART" id="SM00320">
    <property type="entry name" value="WD40"/>
    <property type="match status" value="7"/>
</dbReference>
<dbReference type="OMA" id="NCAQELM"/>
<feature type="compositionally biased region" description="Low complexity" evidence="4">
    <location>
        <begin position="219"/>
        <end position="231"/>
    </location>
</feature>
<dbReference type="PROSITE" id="PS50294">
    <property type="entry name" value="WD_REPEATS_REGION"/>
    <property type="match status" value="1"/>
</dbReference>
<feature type="region of interest" description="Disordered" evidence="4">
    <location>
        <begin position="697"/>
        <end position="769"/>
    </location>
</feature>
<dbReference type="PROSITE" id="PS50082">
    <property type="entry name" value="WD_REPEATS_2"/>
    <property type="match status" value="1"/>
</dbReference>
<keyword evidence="6" id="KW-1185">Reference proteome</keyword>
<feature type="compositionally biased region" description="Acidic residues" evidence="4">
    <location>
        <begin position="136"/>
        <end position="156"/>
    </location>
</feature>
<dbReference type="GO" id="GO:0005737">
    <property type="term" value="C:cytoplasm"/>
    <property type="evidence" value="ECO:0007669"/>
    <property type="project" value="TreeGrafter"/>
</dbReference>
<feature type="region of interest" description="Disordered" evidence="4">
    <location>
        <begin position="128"/>
        <end position="165"/>
    </location>
</feature>
<dbReference type="eggNOG" id="KOG1334">
    <property type="taxonomic scope" value="Eukaryota"/>
</dbReference>
<evidence type="ECO:0000256" key="1">
    <source>
        <dbReference type="ARBA" id="ARBA00022574"/>
    </source>
</evidence>
<evidence type="ECO:0000256" key="2">
    <source>
        <dbReference type="ARBA" id="ARBA00022737"/>
    </source>
</evidence>
<name>B3M7B0_DROAN</name>
<keyword evidence="2" id="KW-0677">Repeat</keyword>
<evidence type="ECO:0000313" key="5">
    <source>
        <dbReference type="EMBL" id="EDV38771.2"/>
    </source>
</evidence>